<feature type="transmembrane region" description="Helical" evidence="6">
    <location>
        <begin position="677"/>
        <end position="694"/>
    </location>
</feature>
<feature type="transmembrane region" description="Helical" evidence="6">
    <location>
        <begin position="701"/>
        <end position="723"/>
    </location>
</feature>
<dbReference type="Gene3D" id="1.20.1640.10">
    <property type="entry name" value="Multidrug efflux transporter AcrB transmembrane domain"/>
    <property type="match status" value="2"/>
</dbReference>
<dbReference type="InterPro" id="IPR000731">
    <property type="entry name" value="SSD"/>
</dbReference>
<dbReference type="InterPro" id="IPR050545">
    <property type="entry name" value="Mycobact_MmpL"/>
</dbReference>
<dbReference type="EMBL" id="JAFGIX010000009">
    <property type="protein sequence ID" value="MBN1571894.1"/>
    <property type="molecule type" value="Genomic_DNA"/>
</dbReference>
<evidence type="ECO:0000259" key="7">
    <source>
        <dbReference type="PROSITE" id="PS50156"/>
    </source>
</evidence>
<keyword evidence="2" id="KW-1003">Cell membrane</keyword>
<evidence type="ECO:0000256" key="4">
    <source>
        <dbReference type="ARBA" id="ARBA00022989"/>
    </source>
</evidence>
<feature type="domain" description="SSD" evidence="7">
    <location>
        <begin position="705"/>
        <end position="822"/>
    </location>
</feature>
<keyword evidence="3 6" id="KW-0812">Transmembrane</keyword>
<organism evidence="8 9">
    <name type="scientific">Candidatus Zymogenus saltonus</name>
    <dbReference type="NCBI Taxonomy" id="2844893"/>
    <lineage>
        <taxon>Bacteria</taxon>
        <taxon>Deltaproteobacteria</taxon>
        <taxon>Candidatus Zymogenia</taxon>
        <taxon>Candidatus Zymogeniales</taxon>
        <taxon>Candidatus Zymogenaceae</taxon>
        <taxon>Candidatus Zymogenus</taxon>
    </lineage>
</organism>
<evidence type="ECO:0000256" key="2">
    <source>
        <dbReference type="ARBA" id="ARBA00022475"/>
    </source>
</evidence>
<keyword evidence="4 6" id="KW-1133">Transmembrane helix</keyword>
<accession>A0A9D8PLT5</accession>
<dbReference type="InterPro" id="IPR004869">
    <property type="entry name" value="MMPL_dom"/>
</dbReference>
<dbReference type="Proteomes" id="UP000809273">
    <property type="component" value="Unassembled WGS sequence"/>
</dbReference>
<comment type="caution">
    <text evidence="8">The sequence shown here is derived from an EMBL/GenBank/DDBJ whole genome shotgun (WGS) entry which is preliminary data.</text>
</comment>
<feature type="transmembrane region" description="Helical" evidence="6">
    <location>
        <begin position="320"/>
        <end position="340"/>
    </location>
</feature>
<dbReference type="PROSITE" id="PS50156">
    <property type="entry name" value="SSD"/>
    <property type="match status" value="1"/>
</dbReference>
<evidence type="ECO:0000256" key="1">
    <source>
        <dbReference type="ARBA" id="ARBA00004651"/>
    </source>
</evidence>
<dbReference type="Pfam" id="PF03176">
    <property type="entry name" value="MMPL"/>
    <property type="match status" value="2"/>
</dbReference>
<feature type="transmembrane region" description="Helical" evidence="6">
    <location>
        <begin position="291"/>
        <end position="314"/>
    </location>
</feature>
<feature type="transmembrane region" description="Helical" evidence="6">
    <location>
        <begin position="395"/>
        <end position="417"/>
    </location>
</feature>
<proteinExistence type="predicted"/>
<dbReference type="PANTHER" id="PTHR33406:SF13">
    <property type="entry name" value="MEMBRANE PROTEIN YDFJ"/>
    <property type="match status" value="1"/>
</dbReference>
<evidence type="ECO:0000256" key="5">
    <source>
        <dbReference type="ARBA" id="ARBA00023136"/>
    </source>
</evidence>
<feature type="transmembrane region" description="Helical" evidence="6">
    <location>
        <begin position="797"/>
        <end position="822"/>
    </location>
</feature>
<evidence type="ECO:0000256" key="3">
    <source>
        <dbReference type="ARBA" id="ARBA00022692"/>
    </source>
</evidence>
<evidence type="ECO:0000313" key="9">
    <source>
        <dbReference type="Proteomes" id="UP000809273"/>
    </source>
</evidence>
<dbReference type="GO" id="GO:0005886">
    <property type="term" value="C:plasma membrane"/>
    <property type="evidence" value="ECO:0007669"/>
    <property type="project" value="UniProtKB-SubCell"/>
</dbReference>
<protein>
    <submittedName>
        <fullName evidence="8">MMPL family transporter</fullName>
    </submittedName>
</protein>
<dbReference type="SUPFAM" id="SSF82866">
    <property type="entry name" value="Multidrug efflux transporter AcrB transmembrane domain"/>
    <property type="match status" value="2"/>
</dbReference>
<evidence type="ECO:0000256" key="6">
    <source>
        <dbReference type="SAM" id="Phobius"/>
    </source>
</evidence>
<feature type="transmembrane region" description="Helical" evidence="6">
    <location>
        <begin position="360"/>
        <end position="383"/>
    </location>
</feature>
<gene>
    <name evidence="8" type="ORF">JW984_01720</name>
</gene>
<reference evidence="8" key="1">
    <citation type="journal article" date="2021" name="Environ. Microbiol.">
        <title>Genomic characterization of three novel Desulfobacterota classes expand the metabolic and phylogenetic diversity of the phylum.</title>
        <authorList>
            <person name="Murphy C.L."/>
            <person name="Biggerstaff J."/>
            <person name="Eichhorn A."/>
            <person name="Ewing E."/>
            <person name="Shahan R."/>
            <person name="Soriano D."/>
            <person name="Stewart S."/>
            <person name="VanMol K."/>
            <person name="Walker R."/>
            <person name="Walters P."/>
            <person name="Elshahed M.S."/>
            <person name="Youssef N.H."/>
        </authorList>
    </citation>
    <scope>NUCLEOTIDE SEQUENCE</scope>
    <source>
        <strain evidence="8">Zod_Metabat.24</strain>
    </source>
</reference>
<comment type="subcellular location">
    <subcellularLocation>
        <location evidence="1">Cell membrane</location>
        <topology evidence="1">Multi-pass membrane protein</topology>
    </subcellularLocation>
</comment>
<name>A0A9D8PLT5_9DELT</name>
<feature type="transmembrane region" description="Helical" evidence="6">
    <location>
        <begin position="267"/>
        <end position="286"/>
    </location>
</feature>
<evidence type="ECO:0000313" key="8">
    <source>
        <dbReference type="EMBL" id="MBN1571894.1"/>
    </source>
</evidence>
<dbReference type="AlphaFoldDB" id="A0A9D8PLT5"/>
<reference evidence="8" key="2">
    <citation type="submission" date="2021-01" db="EMBL/GenBank/DDBJ databases">
        <authorList>
            <person name="Hahn C.R."/>
            <person name="Youssef N.H."/>
            <person name="Elshahed M."/>
        </authorList>
    </citation>
    <scope>NUCLEOTIDE SEQUENCE</scope>
    <source>
        <strain evidence="8">Zod_Metabat.24</strain>
    </source>
</reference>
<dbReference type="PANTHER" id="PTHR33406">
    <property type="entry name" value="MEMBRANE PROTEIN MJ1562-RELATED"/>
    <property type="match status" value="1"/>
</dbReference>
<feature type="transmembrane region" description="Helical" evidence="6">
    <location>
        <begin position="451"/>
        <end position="472"/>
    </location>
</feature>
<feature type="transmembrane region" description="Helical" evidence="6">
    <location>
        <begin position="771"/>
        <end position="791"/>
    </location>
</feature>
<keyword evidence="5 6" id="KW-0472">Membrane</keyword>
<sequence length="828" mass="91219">MREALLKRLANIVYRYDLLVLLAAVLLTVVSTLGVLRLEMVSNVAYMLPEKNEAVSDYLTSLERMGTLDYLVIMVSGEEKNEITGFSDRFAEGIEDSGLINDVRYRVTEGDREFIFEKYLPNIFLYLDDEGFEKIADKLTDSAVDEAVEMDRKLLLTPASSGAAELVTADPLDFFSIIKEGLFSGEGGFRIDSASGYFLSIDGKHLLMLGRPVKPPQDIEFDKKLFSTLGKIENDIKEEYGFEGVKVQYTGGYAIAINDADTIKRDLMLTVFSSLIFVLLSFYFIFRRLSFLLFVGPSLGLGIYWTMGFAGFALGHLNMVTAAFGAILVGLGIDFSIHFYNRFIEEMAKGSGLKLSLDAAFSKTGLGILTGALTTSIAFFAMAFTQFKGLSELGIIGGVGIIMTLTSTFTVLPSLIVRQIKIRGEERISLTPVSNFGMEKLGSFLIRQKRLIIVSALLFSVVMGVFATRVGFETDINELRPKGNEAFAVQEEIWEIFSGSSSEVIITAKSREIEDALILSEKAVEVVGKYREIAKIEGPGQILPSVKRQWENIERTKGLNLKGVVSSFKEALNARQFKTEPFQPFIDSMESFADGDVEPITIGDIEGSVQGDMIKKYIQEGDEGWFVSIFAYPKSGVWKDNIDRGMVKALKKLSPEISVASISMVLMEMKRIIERDFINAITIALIGVFSVLLIQFKEFKGVFYSMISLGMGILWMLGFMGIFGISLNFANVVVAPMVIGIGIDDNIHIYHRYREGGKGEILAAVSFSGRAVIMTTVTTILGFGSLTFARYGGLSSIGFVAVVGVFFCLISALFVLPALVALGEGNEK</sequence>